<comment type="caution">
    <text evidence="2">The sequence shown here is derived from an EMBL/GenBank/DDBJ whole genome shotgun (WGS) entry which is preliminary data.</text>
</comment>
<sequence>MLAYGLALGELLQSVFQVPVSNDYVTISINSTTKSNNDAPEPERTNHLSDNNNHQDSNTSLLTQNEYLNSMMDKTLLARYQLVDKNAIHLKLSIRPTSANLQHMFAIPLLTREIVERKPHLKGGYLRIEKEFEETKSYDRVREMTYALADEVGRDNFQRTVVAEAAIRCLEFFQVKDATTGEILRGMQDGEEEEEVVHVVRFEVVTDKRQDGGPGREVGNWKIIDWDDLLEGNVFH</sequence>
<dbReference type="Proteomes" id="UP001516023">
    <property type="component" value="Unassembled WGS sequence"/>
</dbReference>
<reference evidence="2 3" key="1">
    <citation type="journal article" date="2020" name="G3 (Bethesda)">
        <title>Improved Reference Genome for Cyclotella cryptica CCMP332, a Model for Cell Wall Morphogenesis, Salinity Adaptation, and Lipid Production in Diatoms (Bacillariophyta).</title>
        <authorList>
            <person name="Roberts W.R."/>
            <person name="Downey K.M."/>
            <person name="Ruck E.C."/>
            <person name="Traller J.C."/>
            <person name="Alverson A.J."/>
        </authorList>
    </citation>
    <scope>NUCLEOTIDE SEQUENCE [LARGE SCALE GENOMIC DNA]</scope>
    <source>
        <strain evidence="2 3">CCMP332</strain>
    </source>
</reference>
<protein>
    <recommendedName>
        <fullName evidence="4">Tim44-like domain-containing protein</fullName>
    </recommendedName>
</protein>
<dbReference type="AlphaFoldDB" id="A0ABD3PQR3"/>
<evidence type="ECO:0000313" key="2">
    <source>
        <dbReference type="EMBL" id="KAL3790039.1"/>
    </source>
</evidence>
<keyword evidence="3" id="KW-1185">Reference proteome</keyword>
<gene>
    <name evidence="2" type="ORF">HJC23_011395</name>
</gene>
<name>A0ABD3PQR3_9STRA</name>
<feature type="region of interest" description="Disordered" evidence="1">
    <location>
        <begin position="30"/>
        <end position="59"/>
    </location>
</feature>
<evidence type="ECO:0000313" key="3">
    <source>
        <dbReference type="Proteomes" id="UP001516023"/>
    </source>
</evidence>
<proteinExistence type="predicted"/>
<organism evidence="2 3">
    <name type="scientific">Cyclotella cryptica</name>
    <dbReference type="NCBI Taxonomy" id="29204"/>
    <lineage>
        <taxon>Eukaryota</taxon>
        <taxon>Sar</taxon>
        <taxon>Stramenopiles</taxon>
        <taxon>Ochrophyta</taxon>
        <taxon>Bacillariophyta</taxon>
        <taxon>Coscinodiscophyceae</taxon>
        <taxon>Thalassiosirophycidae</taxon>
        <taxon>Stephanodiscales</taxon>
        <taxon>Stephanodiscaceae</taxon>
        <taxon>Cyclotella</taxon>
    </lineage>
</organism>
<evidence type="ECO:0000256" key="1">
    <source>
        <dbReference type="SAM" id="MobiDB-lite"/>
    </source>
</evidence>
<feature type="compositionally biased region" description="Polar residues" evidence="1">
    <location>
        <begin position="48"/>
        <end position="59"/>
    </location>
</feature>
<evidence type="ECO:0008006" key="4">
    <source>
        <dbReference type="Google" id="ProtNLM"/>
    </source>
</evidence>
<dbReference type="EMBL" id="JABMIG020000134">
    <property type="protein sequence ID" value="KAL3790039.1"/>
    <property type="molecule type" value="Genomic_DNA"/>
</dbReference>
<accession>A0ABD3PQR3</accession>